<accession>A0A2D2LX59</accession>
<evidence type="ECO:0000256" key="1">
    <source>
        <dbReference type="SAM" id="Phobius"/>
    </source>
</evidence>
<keyword evidence="1" id="KW-0812">Transmembrane</keyword>
<evidence type="ECO:0000313" key="3">
    <source>
        <dbReference type="EMBL" id="MDI4510295.1"/>
    </source>
</evidence>
<reference evidence="2" key="2">
    <citation type="journal article" date="2018" name="Genome Announc.">
        <title>Complete Genome Sequences of Three Moraxella osloensis Strains Isolated from Human Skin.</title>
        <authorList>
            <person name="Lim J.Y."/>
            <person name="Hwang I."/>
            <person name="Ganzorig M."/>
            <person name="Huang S.L."/>
            <person name="Cho G.S."/>
            <person name="Franz C.M.A.P."/>
            <person name="Lee K."/>
        </authorList>
    </citation>
    <scope>NUCLEOTIDE SEQUENCE</scope>
    <source>
        <strain evidence="2">NP7</strain>
        <plasmid evidence="2">pNP7-1</plasmid>
    </source>
</reference>
<keyword evidence="1" id="KW-1133">Transmembrane helix</keyword>
<evidence type="ECO:0000313" key="4">
    <source>
        <dbReference type="Proteomes" id="UP000229340"/>
    </source>
</evidence>
<reference evidence="4" key="1">
    <citation type="submission" date="2017-10" db="EMBL/GenBank/DDBJ databases">
        <title>Complete genome sequence of Moraxella osloensis NP7 isolated from human skin.</title>
        <authorList>
            <person name="Lee K."/>
            <person name="Lim J.Y."/>
            <person name="Hwang I."/>
        </authorList>
    </citation>
    <scope>NUCLEOTIDE SEQUENCE [LARGE SCALE GENOMIC DNA]</scope>
    <source>
        <strain evidence="4">NP7</strain>
        <plasmid evidence="4">pnp7-1</plasmid>
    </source>
</reference>
<geneLocation type="plasmid" evidence="2">
    <name>pNP7-1</name>
</geneLocation>
<proteinExistence type="predicted"/>
<keyword evidence="2" id="KW-0614">Plasmid</keyword>
<dbReference type="RefSeq" id="WP_100270984.1">
    <property type="nucleotide sequence ID" value="NZ_CP024444.1"/>
</dbReference>
<dbReference type="Proteomes" id="UP000229340">
    <property type="component" value="Plasmid pNP7-1"/>
</dbReference>
<organism evidence="2 4">
    <name type="scientific">Faucicola osloensis</name>
    <name type="common">Moraxella osloensis</name>
    <dbReference type="NCBI Taxonomy" id="34062"/>
    <lineage>
        <taxon>Bacteria</taxon>
        <taxon>Pseudomonadati</taxon>
        <taxon>Pseudomonadota</taxon>
        <taxon>Gammaproteobacteria</taxon>
        <taxon>Moraxellales</taxon>
        <taxon>Moraxellaceae</taxon>
        <taxon>Faucicola</taxon>
    </lineage>
</organism>
<sequence>MKITDIKQSINDKVLAAFVLLPAIIATMPAEASTSLSDAYSADKSKAGSLTSSNGGNADAGLGIVYKLLSGVFILVGLWFIGTGFMKVRKASNSEGRESPTGGWVAVVIGGALATSSYILWTMSKTVENVTGASS</sequence>
<geneLocation type="plasmid" evidence="4">
    <name>pnp7-1</name>
</geneLocation>
<dbReference type="EMBL" id="CP024444">
    <property type="protein sequence ID" value="ATR79615.1"/>
    <property type="molecule type" value="Genomic_DNA"/>
</dbReference>
<gene>
    <name evidence="3" type="ORF">E6P75_08765</name>
    <name evidence="2" type="ORF">NP7_09605</name>
</gene>
<dbReference type="AlphaFoldDB" id="A0A2D2LX59"/>
<protein>
    <submittedName>
        <fullName evidence="2">Uncharacterized protein</fullName>
    </submittedName>
</protein>
<evidence type="ECO:0000313" key="2">
    <source>
        <dbReference type="EMBL" id="ATR79615.1"/>
    </source>
</evidence>
<feature type="transmembrane region" description="Helical" evidence="1">
    <location>
        <begin position="61"/>
        <end position="81"/>
    </location>
</feature>
<dbReference type="EMBL" id="SSCJ01000007">
    <property type="protein sequence ID" value="MDI4510295.1"/>
    <property type="molecule type" value="Genomic_DNA"/>
</dbReference>
<keyword evidence="1" id="KW-0472">Membrane</keyword>
<reference evidence="3" key="4">
    <citation type="submission" date="2019-04" db="EMBL/GenBank/DDBJ databases">
        <title>Moraxella osloensis CCUG 73412, isolated from corneal scrapings as causative agent of keratitis.</title>
        <authorList>
            <person name="Connolly G."/>
            <person name="Jaen-Luchoro D."/>
            <person name="Pinyeiro-Iglesias B."/>
            <person name="Curry A."/>
            <person name="Knowles S."/>
            <person name="Moore E.R.B."/>
        </authorList>
    </citation>
    <scope>NUCLEOTIDE SEQUENCE</scope>
    <source>
        <strain evidence="3">CCUG 73412</strain>
    </source>
</reference>
<reference evidence="2" key="3">
    <citation type="journal article" date="2018" name="Misainmurhag Hoiji">
        <title>Complete genome sequence of multidrug-resistant Moraxella osloensis NP7 with multiple plasmids isolated from human skin.</title>
        <authorList>
            <person name="Ganzorig M."/>
            <person name="Lim J.Y."/>
            <person name="Hwang I."/>
            <person name="Lee K."/>
        </authorList>
    </citation>
    <scope>NUCLEOTIDE SEQUENCE</scope>
    <source>
        <strain evidence="2">NP7</strain>
        <plasmid evidence="2">pNP7-1</plasmid>
    </source>
</reference>
<name>A0A2D2LX59_FAUOS</name>
<feature type="transmembrane region" description="Helical" evidence="1">
    <location>
        <begin position="102"/>
        <end position="121"/>
    </location>
</feature>